<name>A0A2P8FXK8_9BACT</name>
<dbReference type="EMBL" id="PYGK01000011">
    <property type="protein sequence ID" value="PSL26449.1"/>
    <property type="molecule type" value="Genomic_DNA"/>
</dbReference>
<protein>
    <submittedName>
        <fullName evidence="2">Uncharacterized protein</fullName>
    </submittedName>
</protein>
<proteinExistence type="predicted"/>
<evidence type="ECO:0000313" key="3">
    <source>
        <dbReference type="Proteomes" id="UP000240978"/>
    </source>
</evidence>
<organism evidence="2 3">
    <name type="scientific">Chitinophaga ginsengisoli</name>
    <dbReference type="NCBI Taxonomy" id="363837"/>
    <lineage>
        <taxon>Bacteria</taxon>
        <taxon>Pseudomonadati</taxon>
        <taxon>Bacteroidota</taxon>
        <taxon>Chitinophagia</taxon>
        <taxon>Chitinophagales</taxon>
        <taxon>Chitinophagaceae</taxon>
        <taxon>Chitinophaga</taxon>
    </lineage>
</organism>
<evidence type="ECO:0000313" key="2">
    <source>
        <dbReference type="EMBL" id="PSL26449.1"/>
    </source>
</evidence>
<gene>
    <name evidence="2" type="ORF">CLV42_111163</name>
</gene>
<keyword evidence="3" id="KW-1185">Reference proteome</keyword>
<reference evidence="2 3" key="1">
    <citation type="submission" date="2018-03" db="EMBL/GenBank/DDBJ databases">
        <title>Genomic Encyclopedia of Archaeal and Bacterial Type Strains, Phase II (KMG-II): from individual species to whole genera.</title>
        <authorList>
            <person name="Goeker M."/>
        </authorList>
    </citation>
    <scope>NUCLEOTIDE SEQUENCE [LARGE SCALE GENOMIC DNA]</scope>
    <source>
        <strain evidence="2 3">DSM 18107</strain>
    </source>
</reference>
<keyword evidence="1" id="KW-0175">Coiled coil</keyword>
<feature type="coiled-coil region" evidence="1">
    <location>
        <begin position="10"/>
        <end position="48"/>
    </location>
</feature>
<dbReference type="AlphaFoldDB" id="A0A2P8FXK8"/>
<dbReference type="OrthoDB" id="1493580at2"/>
<comment type="caution">
    <text evidence="2">The sequence shown here is derived from an EMBL/GenBank/DDBJ whole genome shotgun (WGS) entry which is preliminary data.</text>
</comment>
<sequence>MDQDLEQLLQSKTEEMAKSLEAEVNQIIEEGQRDIDQINKEYKDANAIEITTKAKLEVEWRTTSIKFDIPKIRKRREDVSFYVPELHTDLEEIKFKGPATRMVEKCVTKVPKVIKVFPKPKVEMVCLNVMVPEVYMKDVSIKLDMPKLRKKRIAIKFDIPEVHMERIEIKTKVPKIRVTDVETKMEEKKERSNIYQHA</sequence>
<evidence type="ECO:0000256" key="1">
    <source>
        <dbReference type="SAM" id="Coils"/>
    </source>
</evidence>
<dbReference type="Proteomes" id="UP000240978">
    <property type="component" value="Unassembled WGS sequence"/>
</dbReference>
<dbReference type="RefSeq" id="WP_106604404.1">
    <property type="nucleotide sequence ID" value="NZ_PYGK01000011.1"/>
</dbReference>
<accession>A0A2P8FXK8</accession>